<comment type="caution">
    <text evidence="1">The sequence shown here is derived from an EMBL/GenBank/DDBJ whole genome shotgun (WGS) entry which is preliminary data.</text>
</comment>
<name>A0A4Z1J873_9HELO</name>
<dbReference type="AlphaFoldDB" id="A0A4Z1J873"/>
<gene>
    <name evidence="1" type="ORF">BOTNAR_0036g00370</name>
</gene>
<keyword evidence="2" id="KW-1185">Reference proteome</keyword>
<dbReference type="Proteomes" id="UP000297452">
    <property type="component" value="Unassembled WGS sequence"/>
</dbReference>
<organism evidence="1 2">
    <name type="scientific">Botryotinia narcissicola</name>
    <dbReference type="NCBI Taxonomy" id="278944"/>
    <lineage>
        <taxon>Eukaryota</taxon>
        <taxon>Fungi</taxon>
        <taxon>Dikarya</taxon>
        <taxon>Ascomycota</taxon>
        <taxon>Pezizomycotina</taxon>
        <taxon>Leotiomycetes</taxon>
        <taxon>Helotiales</taxon>
        <taxon>Sclerotiniaceae</taxon>
        <taxon>Botryotinia</taxon>
    </lineage>
</organism>
<reference evidence="1 2" key="1">
    <citation type="submission" date="2017-12" db="EMBL/GenBank/DDBJ databases">
        <title>Comparative genomics of Botrytis spp.</title>
        <authorList>
            <person name="Valero-Jimenez C.A."/>
            <person name="Tapia P."/>
            <person name="Veloso J."/>
            <person name="Silva-Moreno E."/>
            <person name="Staats M."/>
            <person name="Valdes J.H."/>
            <person name="Van Kan J.A.L."/>
        </authorList>
    </citation>
    <scope>NUCLEOTIDE SEQUENCE [LARGE SCALE GENOMIC DNA]</scope>
    <source>
        <strain evidence="1 2">MUCL2120</strain>
    </source>
</reference>
<evidence type="ECO:0000313" key="2">
    <source>
        <dbReference type="Proteomes" id="UP000297452"/>
    </source>
</evidence>
<dbReference type="EMBL" id="PQXJ01000036">
    <property type="protein sequence ID" value="TGO67760.1"/>
    <property type="molecule type" value="Genomic_DNA"/>
</dbReference>
<dbReference type="OrthoDB" id="3558385at2759"/>
<protein>
    <submittedName>
        <fullName evidence="1">Uncharacterized protein</fullName>
    </submittedName>
</protein>
<accession>A0A4Z1J873</accession>
<evidence type="ECO:0000313" key="1">
    <source>
        <dbReference type="EMBL" id="TGO67760.1"/>
    </source>
</evidence>
<proteinExistence type="predicted"/>
<sequence>MSLNPRAPVLIPTPRPLPPVPSPIAAINAAGYTFVAAYPNHPLAGFAAVEVQMAGNERALLLYQKEKLKEKMMVLHLEKLLLGTAEEKRALKCKGCLKCRGCLKEQELSAVLEYKTICAKLGQRPEVGHQENRPLVASLAEWRWANGSKYLRWMERKWDNDLQLRRMG</sequence>